<feature type="transmembrane region" description="Helical" evidence="12">
    <location>
        <begin position="417"/>
        <end position="440"/>
    </location>
</feature>
<keyword evidence="9 12" id="KW-1133">Transmembrane helix</keyword>
<keyword evidence="6" id="KW-0598">Phosphotransferase system</keyword>
<dbReference type="InterPro" id="IPR003352">
    <property type="entry name" value="PTS_EIIC"/>
</dbReference>
<feature type="transmembrane region" description="Helical" evidence="12">
    <location>
        <begin position="236"/>
        <end position="257"/>
    </location>
</feature>
<keyword evidence="7 12" id="KW-0812">Transmembrane</keyword>
<feature type="transmembrane region" description="Helical" evidence="12">
    <location>
        <begin position="315"/>
        <end position="335"/>
    </location>
</feature>
<dbReference type="PANTHER" id="PTHR30175">
    <property type="entry name" value="PHOSPHOTRANSFERASE SYSTEM TRANSPORT PROTEIN"/>
    <property type="match status" value="1"/>
</dbReference>
<evidence type="ECO:0000256" key="1">
    <source>
        <dbReference type="ARBA" id="ARBA00004651"/>
    </source>
</evidence>
<evidence type="ECO:0000256" key="7">
    <source>
        <dbReference type="ARBA" id="ARBA00022692"/>
    </source>
</evidence>
<evidence type="ECO:0000256" key="11">
    <source>
        <dbReference type="PROSITE-ProRule" id="PRU00421"/>
    </source>
</evidence>
<dbReference type="EMBL" id="AP019695">
    <property type="protein sequence ID" value="BBK22872.1"/>
    <property type="molecule type" value="Genomic_DNA"/>
</dbReference>
<feature type="transmembrane region" description="Helical" evidence="12">
    <location>
        <begin position="100"/>
        <end position="122"/>
    </location>
</feature>
<dbReference type="Pfam" id="PF00358">
    <property type="entry name" value="PTS_EIIA_1"/>
    <property type="match status" value="1"/>
</dbReference>
<dbReference type="PROSITE" id="PS00371">
    <property type="entry name" value="PTS_EIIA_TYPE_1_HIS"/>
    <property type="match status" value="1"/>
</dbReference>
<keyword evidence="10 12" id="KW-0472">Membrane</keyword>
<feature type="domain" description="PTS EIIC type-1" evidence="15">
    <location>
        <begin position="103"/>
        <end position="451"/>
    </location>
</feature>
<dbReference type="InterPro" id="IPR001127">
    <property type="entry name" value="PTS_EIIA_1_perm"/>
</dbReference>
<gene>
    <name evidence="16" type="ORF">Aargi30884_17750</name>
</gene>
<comment type="subcellular location">
    <subcellularLocation>
        <location evidence="1">Cell membrane</location>
        <topology evidence="1">Multi-pass membrane protein</topology>
    </subcellularLocation>
</comment>
<feature type="domain" description="PTS EIIA type-1" evidence="13">
    <location>
        <begin position="478"/>
        <end position="582"/>
    </location>
</feature>
<dbReference type="Gene3D" id="3.30.1360.60">
    <property type="entry name" value="Glucose permease domain IIB"/>
    <property type="match status" value="1"/>
</dbReference>
<sequence length="608" mass="63783">MGKYEQLAKDIIKNVGGKENVLSLTHCVTRLRFQLKDEGKANTDVLKNMDGVVTVMQTAGQYQVVIGNHVPDVFKDVCEVAGISGGEGSGEKVKRKFSEAALDIISGIFMPSIGILCASGILKGVNIILDMAGLIPAASGLGQILAGAADAMFWFFPIILGFNAFKKLGGNPYLGMTLGAALCYPALQGVNLNVLGFNVNATYTSTMLPILVMSFIAVPMEKWLNKVVPDVVKTFVVPAVVLFVCVPVGFCLIGPAANEVGAIINNVIQGAYGFSPIVAGILLGFLWQLLVMVGCHVLVVLPMMMGLMAGEPQPLMAVVAFPSFVQTGAVFAIWLKSKNKKLKTIALPAWISGIFGVTEPAIYGVTLPNGKQFILTCVGAGVIGGLSVLLGVSQFTMGGMGVFALPAMIDPANGSGSIISAVIVAVAAIVIGFIIAFVTYKDKKEAVIENKEEKLVKGREVICSPLNGNVLPLSEAKDDAFAQGLLGNGVAIDPADGKVVSPVDGTVMTLFPTKHAIGLVSDNGAEILIHLGMDTVKLDGKYFEAHVKQGDKVKKGDVLVTCDVEAIKAEGYSMITPVIVTNTADYLDVVEMASGTVKAGDDIISCLN</sequence>
<dbReference type="RefSeq" id="WP_118361823.1">
    <property type="nucleotide sequence ID" value="NZ_AP019695.1"/>
</dbReference>
<dbReference type="GO" id="GO:0008982">
    <property type="term" value="F:protein-N(PI)-phosphohistidine-sugar phosphotransferase activity"/>
    <property type="evidence" value="ECO:0007669"/>
    <property type="project" value="InterPro"/>
</dbReference>
<dbReference type="InterPro" id="IPR013013">
    <property type="entry name" value="PTS_EIIC_1"/>
</dbReference>
<organism evidence="16 17">
    <name type="scientific">Amedibacterium intestinale</name>
    <dbReference type="NCBI Taxonomy" id="2583452"/>
    <lineage>
        <taxon>Bacteria</taxon>
        <taxon>Bacillati</taxon>
        <taxon>Bacillota</taxon>
        <taxon>Erysipelotrichia</taxon>
        <taxon>Erysipelotrichales</taxon>
        <taxon>Erysipelotrichaceae</taxon>
        <taxon>Amedibacterium</taxon>
    </lineage>
</organism>
<dbReference type="PANTHER" id="PTHR30175:SF1">
    <property type="entry name" value="PTS SYSTEM ARBUTIN-, CELLOBIOSE-, AND SALICIN-SPECIFIC EIIBC COMPONENT-RELATED"/>
    <property type="match status" value="1"/>
</dbReference>
<dbReference type="GO" id="GO:0009401">
    <property type="term" value="P:phosphoenolpyruvate-dependent sugar phosphotransferase system"/>
    <property type="evidence" value="ECO:0007669"/>
    <property type="project" value="UniProtKB-KW"/>
</dbReference>
<name>A0A6N4TLC5_9FIRM</name>
<dbReference type="GO" id="GO:0015771">
    <property type="term" value="P:trehalose transport"/>
    <property type="evidence" value="ECO:0007669"/>
    <property type="project" value="TreeGrafter"/>
</dbReference>
<dbReference type="InterPro" id="IPR011055">
    <property type="entry name" value="Dup_hybrid_motif"/>
</dbReference>
<dbReference type="PROSITE" id="PS51103">
    <property type="entry name" value="PTS_EIIC_TYPE_1"/>
    <property type="match status" value="1"/>
</dbReference>
<dbReference type="AlphaFoldDB" id="A0A6N4TLC5"/>
<dbReference type="Proteomes" id="UP000464754">
    <property type="component" value="Chromosome"/>
</dbReference>
<feature type="transmembrane region" description="Helical" evidence="12">
    <location>
        <begin position="373"/>
        <end position="397"/>
    </location>
</feature>
<dbReference type="FunFam" id="2.70.70.10:FF:000001">
    <property type="entry name" value="PTS system glucose-specific IIA component"/>
    <property type="match status" value="1"/>
</dbReference>
<dbReference type="InterPro" id="IPR036878">
    <property type="entry name" value="Glu_permease_IIB"/>
</dbReference>
<dbReference type="InterPro" id="IPR011297">
    <property type="entry name" value="PTS_IIABC_b_glu"/>
</dbReference>
<evidence type="ECO:0000313" key="16">
    <source>
        <dbReference type="EMBL" id="BBK22872.1"/>
    </source>
</evidence>
<keyword evidence="8" id="KW-0418">Kinase</keyword>
<evidence type="ECO:0000256" key="3">
    <source>
        <dbReference type="ARBA" id="ARBA00022475"/>
    </source>
</evidence>
<dbReference type="PROSITE" id="PS51098">
    <property type="entry name" value="PTS_EIIB_TYPE_1"/>
    <property type="match status" value="1"/>
</dbReference>
<evidence type="ECO:0000259" key="15">
    <source>
        <dbReference type="PROSITE" id="PS51103"/>
    </source>
</evidence>
<feature type="active site" description="Phosphocysteine intermediate; for EIIB activity" evidence="11">
    <location>
        <position position="27"/>
    </location>
</feature>
<keyword evidence="2" id="KW-0813">Transport</keyword>
<protein>
    <submittedName>
        <fullName evidence="16">PTS beta-glucoside transporter subunit EIIBCA</fullName>
    </submittedName>
</protein>
<dbReference type="Pfam" id="PF00367">
    <property type="entry name" value="PTS_EIIB"/>
    <property type="match status" value="1"/>
</dbReference>
<dbReference type="InterPro" id="IPR050558">
    <property type="entry name" value="PTS_Sugar-Specific_Components"/>
</dbReference>
<evidence type="ECO:0000256" key="2">
    <source>
        <dbReference type="ARBA" id="ARBA00022448"/>
    </source>
</evidence>
<keyword evidence="4" id="KW-0762">Sugar transport</keyword>
<dbReference type="GO" id="GO:0090589">
    <property type="term" value="F:protein-phosphocysteine-trehalose phosphotransferase system transporter activity"/>
    <property type="evidence" value="ECO:0007669"/>
    <property type="project" value="TreeGrafter"/>
</dbReference>
<dbReference type="CDD" id="cd00210">
    <property type="entry name" value="PTS_IIA_glc"/>
    <property type="match status" value="1"/>
</dbReference>
<evidence type="ECO:0000256" key="8">
    <source>
        <dbReference type="ARBA" id="ARBA00022777"/>
    </source>
</evidence>
<dbReference type="FunFam" id="3.30.1360.60:FF:000001">
    <property type="entry name" value="PTS system glucose-specific IIBC component PtsG"/>
    <property type="match status" value="1"/>
</dbReference>
<evidence type="ECO:0000259" key="14">
    <source>
        <dbReference type="PROSITE" id="PS51098"/>
    </source>
</evidence>
<feature type="transmembrane region" description="Helical" evidence="12">
    <location>
        <begin position="277"/>
        <end position="303"/>
    </location>
</feature>
<dbReference type="GO" id="GO:0005886">
    <property type="term" value="C:plasma membrane"/>
    <property type="evidence" value="ECO:0007669"/>
    <property type="project" value="UniProtKB-SubCell"/>
</dbReference>
<dbReference type="Pfam" id="PF02378">
    <property type="entry name" value="PTS_EIIC"/>
    <property type="match status" value="1"/>
</dbReference>
<feature type="transmembrane region" description="Helical" evidence="12">
    <location>
        <begin position="347"/>
        <end position="366"/>
    </location>
</feature>
<dbReference type="InterPro" id="IPR018113">
    <property type="entry name" value="PTrfase_EIIB_Cys"/>
</dbReference>
<keyword evidence="17" id="KW-1185">Reference proteome</keyword>
<feature type="transmembrane region" description="Helical" evidence="12">
    <location>
        <begin position="168"/>
        <end position="187"/>
    </location>
</feature>
<dbReference type="SUPFAM" id="SSF55604">
    <property type="entry name" value="Glucose permease domain IIB"/>
    <property type="match status" value="1"/>
</dbReference>
<proteinExistence type="predicted"/>
<keyword evidence="3" id="KW-1003">Cell membrane</keyword>
<evidence type="ECO:0000256" key="12">
    <source>
        <dbReference type="SAM" id="Phobius"/>
    </source>
</evidence>
<dbReference type="CDD" id="cd00212">
    <property type="entry name" value="PTS_IIB_glc"/>
    <property type="match status" value="1"/>
</dbReference>
<dbReference type="Gene3D" id="2.70.70.10">
    <property type="entry name" value="Glucose Permease (Domain IIA)"/>
    <property type="match status" value="1"/>
</dbReference>
<dbReference type="KEGG" id="aarg:Aargi30884_17750"/>
<dbReference type="NCBIfam" id="TIGR00830">
    <property type="entry name" value="PTBA"/>
    <property type="match status" value="1"/>
</dbReference>
<evidence type="ECO:0000259" key="13">
    <source>
        <dbReference type="PROSITE" id="PS51093"/>
    </source>
</evidence>
<dbReference type="PROSITE" id="PS51093">
    <property type="entry name" value="PTS_EIIA_TYPE_1"/>
    <property type="match status" value="1"/>
</dbReference>
<evidence type="ECO:0000256" key="9">
    <source>
        <dbReference type="ARBA" id="ARBA00022989"/>
    </source>
</evidence>
<dbReference type="SUPFAM" id="SSF51261">
    <property type="entry name" value="Duplicated hybrid motif"/>
    <property type="match status" value="1"/>
</dbReference>
<dbReference type="GO" id="GO:0016301">
    <property type="term" value="F:kinase activity"/>
    <property type="evidence" value="ECO:0007669"/>
    <property type="project" value="UniProtKB-KW"/>
</dbReference>
<evidence type="ECO:0000313" key="17">
    <source>
        <dbReference type="Proteomes" id="UP000464754"/>
    </source>
</evidence>
<feature type="domain" description="PTS EIIB type-1" evidence="14">
    <location>
        <begin position="5"/>
        <end position="87"/>
    </location>
</feature>
<feature type="transmembrane region" description="Helical" evidence="12">
    <location>
        <begin position="134"/>
        <end position="156"/>
    </location>
</feature>
<evidence type="ECO:0000256" key="5">
    <source>
        <dbReference type="ARBA" id="ARBA00022679"/>
    </source>
</evidence>
<dbReference type="PROSITE" id="PS01035">
    <property type="entry name" value="PTS_EIIB_TYPE_1_CYS"/>
    <property type="match status" value="1"/>
</dbReference>
<evidence type="ECO:0000256" key="10">
    <source>
        <dbReference type="ARBA" id="ARBA00023136"/>
    </source>
</evidence>
<dbReference type="InterPro" id="IPR001996">
    <property type="entry name" value="PTS_IIB_1"/>
</dbReference>
<accession>A0A6N4TLC5</accession>
<keyword evidence="5" id="KW-0808">Transferase</keyword>
<evidence type="ECO:0000256" key="6">
    <source>
        <dbReference type="ARBA" id="ARBA00022683"/>
    </source>
</evidence>
<evidence type="ECO:0000256" key="4">
    <source>
        <dbReference type="ARBA" id="ARBA00022597"/>
    </source>
</evidence>
<dbReference type="NCBIfam" id="TIGR01995">
    <property type="entry name" value="PTS-II-ABC-beta"/>
    <property type="match status" value="1"/>
</dbReference>
<reference evidence="17" key="1">
    <citation type="submission" date="2019-05" db="EMBL/GenBank/DDBJ databases">
        <title>Complete genome sequencing of Absiella argi strain JCM 30884.</title>
        <authorList>
            <person name="Sakamoto M."/>
            <person name="Murakami T."/>
            <person name="Mori H."/>
        </authorList>
    </citation>
    <scope>NUCLEOTIDE SEQUENCE [LARGE SCALE GENOMIC DNA]</scope>
    <source>
        <strain evidence="17">JCM 30884</strain>
    </source>
</reference>